<dbReference type="PANTHER" id="PTHR34773">
    <property type="entry name" value="FLAGELLAR SECRETION CHAPERONE FLIS"/>
    <property type="match status" value="1"/>
</dbReference>
<name>A0A7W0HM43_9BACT</name>
<evidence type="ECO:0000256" key="4">
    <source>
        <dbReference type="ARBA" id="ARBA00022795"/>
    </source>
</evidence>
<dbReference type="InterPro" id="IPR036584">
    <property type="entry name" value="FliS_sf"/>
</dbReference>
<keyword evidence="8" id="KW-0969">Cilium</keyword>
<keyword evidence="4 6" id="KW-1005">Bacterial flagellum biogenesis</keyword>
<dbReference type="PIRSF" id="PIRSF039090">
    <property type="entry name" value="Flis"/>
    <property type="match status" value="1"/>
</dbReference>
<dbReference type="RefSeq" id="WP_181552296.1">
    <property type="nucleotide sequence ID" value="NZ_JACDUS010000011.1"/>
</dbReference>
<evidence type="ECO:0000313" key="8">
    <source>
        <dbReference type="EMBL" id="MBA2882666.1"/>
    </source>
</evidence>
<evidence type="ECO:0000256" key="3">
    <source>
        <dbReference type="ARBA" id="ARBA00022490"/>
    </source>
</evidence>
<dbReference type="NCBIfam" id="TIGR00208">
    <property type="entry name" value="fliS"/>
    <property type="match status" value="1"/>
</dbReference>
<sequence>MNNPYQNYFANQIQTASPEQVLVMLYDGAIRFLRQARQALENGDRVGKLKKISRTVAILTELSNSLDFEKGGEIAENLDGLYAYMVRELTRPNAEDEFKAMEVSENILLELRGAWAEAIEKNRSKEEQSPAAAYGDSSDAEPPRKSMNAAV</sequence>
<proteinExistence type="inferred from homology"/>
<dbReference type="CDD" id="cd16098">
    <property type="entry name" value="FliS"/>
    <property type="match status" value="1"/>
</dbReference>
<keyword evidence="5" id="KW-0143">Chaperone</keyword>
<evidence type="ECO:0000256" key="5">
    <source>
        <dbReference type="ARBA" id="ARBA00023186"/>
    </source>
</evidence>
<dbReference type="Proteomes" id="UP000525298">
    <property type="component" value="Unassembled WGS sequence"/>
</dbReference>
<keyword evidence="3 6" id="KW-0963">Cytoplasm</keyword>
<dbReference type="AlphaFoldDB" id="A0A7W0HM43"/>
<comment type="similarity">
    <text evidence="2 6">Belongs to the FliS family.</text>
</comment>
<dbReference type="Gene3D" id="1.20.120.340">
    <property type="entry name" value="Flagellar protein FliS"/>
    <property type="match status" value="1"/>
</dbReference>
<keyword evidence="8" id="KW-0282">Flagellum</keyword>
<evidence type="ECO:0000313" key="9">
    <source>
        <dbReference type="Proteomes" id="UP000525298"/>
    </source>
</evidence>
<dbReference type="Pfam" id="PF02561">
    <property type="entry name" value="FliS"/>
    <property type="match status" value="1"/>
</dbReference>
<dbReference type="EMBL" id="JACDUS010000011">
    <property type="protein sequence ID" value="MBA2882666.1"/>
    <property type="molecule type" value="Genomic_DNA"/>
</dbReference>
<accession>A0A7W0HM43</accession>
<gene>
    <name evidence="8" type="ORF">HNR65_003020</name>
</gene>
<dbReference type="InterPro" id="IPR003713">
    <property type="entry name" value="FliS"/>
</dbReference>
<feature type="region of interest" description="Disordered" evidence="7">
    <location>
        <begin position="121"/>
        <end position="151"/>
    </location>
</feature>
<dbReference type="PANTHER" id="PTHR34773:SF1">
    <property type="entry name" value="FLAGELLAR SECRETION CHAPERONE FLIS"/>
    <property type="match status" value="1"/>
</dbReference>
<dbReference type="GO" id="GO:0005829">
    <property type="term" value="C:cytosol"/>
    <property type="evidence" value="ECO:0007669"/>
    <property type="project" value="UniProtKB-SubCell"/>
</dbReference>
<evidence type="ECO:0000256" key="6">
    <source>
        <dbReference type="PIRNR" id="PIRNR039090"/>
    </source>
</evidence>
<comment type="subcellular location">
    <subcellularLocation>
        <location evidence="1 6">Cytoplasm</location>
        <location evidence="1 6">Cytosol</location>
    </subcellularLocation>
</comment>
<keyword evidence="8" id="KW-0966">Cell projection</keyword>
<dbReference type="GO" id="GO:0044780">
    <property type="term" value="P:bacterial-type flagellum assembly"/>
    <property type="evidence" value="ECO:0007669"/>
    <property type="project" value="InterPro"/>
</dbReference>
<keyword evidence="9" id="KW-1185">Reference proteome</keyword>
<protein>
    <recommendedName>
        <fullName evidence="6">Flagellar secretion chaperone FliS</fullName>
    </recommendedName>
</protein>
<dbReference type="GO" id="GO:0071973">
    <property type="term" value="P:bacterial-type flagellum-dependent cell motility"/>
    <property type="evidence" value="ECO:0007669"/>
    <property type="project" value="TreeGrafter"/>
</dbReference>
<reference evidence="8 9" key="1">
    <citation type="submission" date="2020-07" db="EMBL/GenBank/DDBJ databases">
        <title>Genomic Encyclopedia of Type Strains, Phase IV (KMG-IV): sequencing the most valuable type-strain genomes for metagenomic binning, comparative biology and taxonomic classification.</title>
        <authorList>
            <person name="Goeker M."/>
        </authorList>
    </citation>
    <scope>NUCLEOTIDE SEQUENCE [LARGE SCALE GENOMIC DNA]</scope>
    <source>
        <strain evidence="8 9">DSM 17721</strain>
    </source>
</reference>
<evidence type="ECO:0000256" key="1">
    <source>
        <dbReference type="ARBA" id="ARBA00004514"/>
    </source>
</evidence>
<evidence type="ECO:0000256" key="2">
    <source>
        <dbReference type="ARBA" id="ARBA00008787"/>
    </source>
</evidence>
<organism evidence="8 9">
    <name type="scientific">Desulfosalsimonas propionicica</name>
    <dbReference type="NCBI Taxonomy" id="332175"/>
    <lineage>
        <taxon>Bacteria</taxon>
        <taxon>Pseudomonadati</taxon>
        <taxon>Thermodesulfobacteriota</taxon>
        <taxon>Desulfobacteria</taxon>
        <taxon>Desulfobacterales</taxon>
        <taxon>Desulfosalsimonadaceae</taxon>
        <taxon>Desulfosalsimonas</taxon>
    </lineage>
</organism>
<dbReference type="SUPFAM" id="SSF101116">
    <property type="entry name" value="Flagellar export chaperone FliS"/>
    <property type="match status" value="1"/>
</dbReference>
<evidence type="ECO:0000256" key="7">
    <source>
        <dbReference type="SAM" id="MobiDB-lite"/>
    </source>
</evidence>
<comment type="caution">
    <text evidence="8">The sequence shown here is derived from an EMBL/GenBank/DDBJ whole genome shotgun (WGS) entry which is preliminary data.</text>
</comment>